<keyword evidence="7" id="KW-0829">Tyrosine-protein kinase</keyword>
<dbReference type="EC" id="2.7.10.1" evidence="1"/>
<dbReference type="SUPFAM" id="SSF56112">
    <property type="entry name" value="Protein kinase-like (PK-like)"/>
    <property type="match status" value="1"/>
</dbReference>
<feature type="domain" description="Protein kinase" evidence="9">
    <location>
        <begin position="1"/>
        <end position="124"/>
    </location>
</feature>
<dbReference type="InterPro" id="IPR001245">
    <property type="entry name" value="Ser-Thr/Tyr_kinase_cat_dom"/>
</dbReference>
<evidence type="ECO:0000256" key="2">
    <source>
        <dbReference type="ARBA" id="ARBA00022553"/>
    </source>
</evidence>
<protein>
    <recommendedName>
        <fullName evidence="1">receptor protein-tyrosine kinase</fullName>
        <ecNumber evidence="1">2.7.10.1</ecNumber>
    </recommendedName>
</protein>
<keyword evidence="3" id="KW-0808">Transferase</keyword>
<dbReference type="InterPro" id="IPR000719">
    <property type="entry name" value="Prot_kinase_dom"/>
</dbReference>
<evidence type="ECO:0000256" key="8">
    <source>
        <dbReference type="ARBA" id="ARBA00051243"/>
    </source>
</evidence>
<keyword evidence="5" id="KW-0418">Kinase</keyword>
<name>A0A3P7NNF5_9BILA</name>
<keyword evidence="2" id="KW-0597">Phosphoprotein</keyword>
<dbReference type="InterPro" id="IPR050122">
    <property type="entry name" value="RTK"/>
</dbReference>
<organism evidence="10 11">
    <name type="scientific">Gongylonema pulchrum</name>
    <dbReference type="NCBI Taxonomy" id="637853"/>
    <lineage>
        <taxon>Eukaryota</taxon>
        <taxon>Metazoa</taxon>
        <taxon>Ecdysozoa</taxon>
        <taxon>Nematoda</taxon>
        <taxon>Chromadorea</taxon>
        <taxon>Rhabditida</taxon>
        <taxon>Spirurina</taxon>
        <taxon>Spiruromorpha</taxon>
        <taxon>Spiruroidea</taxon>
        <taxon>Gongylonematidae</taxon>
        <taxon>Gongylonema</taxon>
    </lineage>
</organism>
<accession>A0A3P7NNF5</accession>
<dbReference type="OrthoDB" id="546826at2759"/>
<evidence type="ECO:0000256" key="6">
    <source>
        <dbReference type="ARBA" id="ARBA00022840"/>
    </source>
</evidence>
<dbReference type="EMBL" id="UYRT01091522">
    <property type="protein sequence ID" value="VDN37178.1"/>
    <property type="molecule type" value="Genomic_DNA"/>
</dbReference>
<evidence type="ECO:0000256" key="7">
    <source>
        <dbReference type="ARBA" id="ARBA00023137"/>
    </source>
</evidence>
<dbReference type="GO" id="GO:0032006">
    <property type="term" value="P:regulation of TOR signaling"/>
    <property type="evidence" value="ECO:0007669"/>
    <property type="project" value="TreeGrafter"/>
</dbReference>
<dbReference type="PANTHER" id="PTHR24416:SF527">
    <property type="entry name" value="PROTO-ONCOGENE TYROSINE-PROTEIN KINASE ROS"/>
    <property type="match status" value="1"/>
</dbReference>
<evidence type="ECO:0000256" key="3">
    <source>
        <dbReference type="ARBA" id="ARBA00022679"/>
    </source>
</evidence>
<reference evidence="10 11" key="1">
    <citation type="submission" date="2018-11" db="EMBL/GenBank/DDBJ databases">
        <authorList>
            <consortium name="Pathogen Informatics"/>
        </authorList>
    </citation>
    <scope>NUCLEOTIDE SEQUENCE [LARGE SCALE GENOMIC DNA]</scope>
</reference>
<dbReference type="PROSITE" id="PS50011">
    <property type="entry name" value="PROTEIN_KINASE_DOM"/>
    <property type="match status" value="1"/>
</dbReference>
<dbReference type="AlphaFoldDB" id="A0A3P7NNF5"/>
<keyword evidence="4" id="KW-0547">Nucleotide-binding</keyword>
<keyword evidence="11" id="KW-1185">Reference proteome</keyword>
<evidence type="ECO:0000313" key="10">
    <source>
        <dbReference type="EMBL" id="VDN37178.1"/>
    </source>
</evidence>
<evidence type="ECO:0000256" key="4">
    <source>
        <dbReference type="ARBA" id="ARBA00022741"/>
    </source>
</evidence>
<dbReference type="InterPro" id="IPR002011">
    <property type="entry name" value="Tyr_kinase_rcpt_2_CS"/>
</dbReference>
<evidence type="ECO:0000259" key="9">
    <source>
        <dbReference type="PROSITE" id="PS50011"/>
    </source>
</evidence>
<dbReference type="Gene3D" id="1.10.510.10">
    <property type="entry name" value="Transferase(Phosphotransferase) domain 1"/>
    <property type="match status" value="1"/>
</dbReference>
<dbReference type="PRINTS" id="PR00109">
    <property type="entry name" value="TYRKINASE"/>
</dbReference>
<keyword evidence="6" id="KW-0067">ATP-binding</keyword>
<evidence type="ECO:0000256" key="5">
    <source>
        <dbReference type="ARBA" id="ARBA00022777"/>
    </source>
</evidence>
<dbReference type="InterPro" id="IPR020635">
    <property type="entry name" value="Tyr_kinase_cat_dom"/>
</dbReference>
<dbReference type="GO" id="GO:0005886">
    <property type="term" value="C:plasma membrane"/>
    <property type="evidence" value="ECO:0007669"/>
    <property type="project" value="TreeGrafter"/>
</dbReference>
<dbReference type="PROSITE" id="PS00239">
    <property type="entry name" value="RECEPTOR_TYR_KIN_II"/>
    <property type="match status" value="1"/>
</dbReference>
<dbReference type="Proteomes" id="UP000271098">
    <property type="component" value="Unassembled WGS sequence"/>
</dbReference>
<dbReference type="GO" id="GO:0004714">
    <property type="term" value="F:transmembrane receptor protein tyrosine kinase activity"/>
    <property type="evidence" value="ECO:0007669"/>
    <property type="project" value="UniProtKB-EC"/>
</dbReference>
<gene>
    <name evidence="10" type="ORF">GPUH_LOCUS20946</name>
</gene>
<evidence type="ECO:0000313" key="11">
    <source>
        <dbReference type="Proteomes" id="UP000271098"/>
    </source>
</evidence>
<proteinExistence type="predicted"/>
<evidence type="ECO:0000256" key="1">
    <source>
        <dbReference type="ARBA" id="ARBA00011902"/>
    </source>
</evidence>
<dbReference type="PANTHER" id="PTHR24416">
    <property type="entry name" value="TYROSINE-PROTEIN KINASE RECEPTOR"/>
    <property type="match status" value="1"/>
</dbReference>
<dbReference type="GO" id="GO:0005524">
    <property type="term" value="F:ATP binding"/>
    <property type="evidence" value="ECO:0007669"/>
    <property type="project" value="UniProtKB-KW"/>
</dbReference>
<dbReference type="Pfam" id="PF07714">
    <property type="entry name" value="PK_Tyr_Ser-Thr"/>
    <property type="match status" value="1"/>
</dbReference>
<sequence>MYELIGMMVDVGRGAAYLEANRHVHRDLAARNCLISSRNSNTRITKIADFGLARDVYTNDYYRVHGDDFLPLRWLSPESINDGIFTCKSDVWSFGILLWEILTLGQQPYPNKNNVQVSFSPYAL</sequence>
<dbReference type="SMART" id="SM00219">
    <property type="entry name" value="TyrKc"/>
    <property type="match status" value="1"/>
</dbReference>
<dbReference type="InterPro" id="IPR011009">
    <property type="entry name" value="Kinase-like_dom_sf"/>
</dbReference>
<dbReference type="GO" id="GO:0007169">
    <property type="term" value="P:cell surface receptor protein tyrosine kinase signaling pathway"/>
    <property type="evidence" value="ECO:0007669"/>
    <property type="project" value="InterPro"/>
</dbReference>
<comment type="catalytic activity">
    <reaction evidence="8">
        <text>L-tyrosyl-[protein] + ATP = O-phospho-L-tyrosyl-[protein] + ADP + H(+)</text>
        <dbReference type="Rhea" id="RHEA:10596"/>
        <dbReference type="Rhea" id="RHEA-COMP:10136"/>
        <dbReference type="Rhea" id="RHEA-COMP:20101"/>
        <dbReference type="ChEBI" id="CHEBI:15378"/>
        <dbReference type="ChEBI" id="CHEBI:30616"/>
        <dbReference type="ChEBI" id="CHEBI:46858"/>
        <dbReference type="ChEBI" id="CHEBI:61978"/>
        <dbReference type="ChEBI" id="CHEBI:456216"/>
        <dbReference type="EC" id="2.7.10.1"/>
    </reaction>
</comment>
<dbReference type="GO" id="GO:0043235">
    <property type="term" value="C:receptor complex"/>
    <property type="evidence" value="ECO:0007669"/>
    <property type="project" value="TreeGrafter"/>
</dbReference>